<feature type="transmembrane region" description="Helical" evidence="2">
    <location>
        <begin position="51"/>
        <end position="74"/>
    </location>
</feature>
<evidence type="ECO:0000256" key="1">
    <source>
        <dbReference type="SAM" id="MobiDB-lite"/>
    </source>
</evidence>
<name>F2UIC9_SALR5</name>
<evidence type="ECO:0000313" key="4">
    <source>
        <dbReference type="Proteomes" id="UP000007799"/>
    </source>
</evidence>
<dbReference type="RefSeq" id="XP_004991250.1">
    <property type="nucleotide sequence ID" value="XM_004991193.1"/>
</dbReference>
<organism evidence="4">
    <name type="scientific">Salpingoeca rosetta (strain ATCC 50818 / BSB-021)</name>
    <dbReference type="NCBI Taxonomy" id="946362"/>
    <lineage>
        <taxon>Eukaryota</taxon>
        <taxon>Choanoflagellata</taxon>
        <taxon>Craspedida</taxon>
        <taxon>Salpingoecidae</taxon>
        <taxon>Salpingoeca</taxon>
    </lineage>
</organism>
<dbReference type="InParanoid" id="F2UIC9"/>
<keyword evidence="2" id="KW-0812">Transmembrane</keyword>
<evidence type="ECO:0000256" key="2">
    <source>
        <dbReference type="SAM" id="Phobius"/>
    </source>
</evidence>
<keyword evidence="2" id="KW-1133">Transmembrane helix</keyword>
<accession>F2UIC9</accession>
<dbReference type="Proteomes" id="UP000007799">
    <property type="component" value="Unassembled WGS sequence"/>
</dbReference>
<feature type="region of interest" description="Disordered" evidence="1">
    <location>
        <begin position="1"/>
        <end position="48"/>
    </location>
</feature>
<dbReference type="GeneID" id="16071811"/>
<feature type="compositionally biased region" description="Low complexity" evidence="1">
    <location>
        <begin position="307"/>
        <end position="331"/>
    </location>
</feature>
<evidence type="ECO:0000313" key="3">
    <source>
        <dbReference type="EMBL" id="EGD76878.1"/>
    </source>
</evidence>
<proteinExistence type="predicted"/>
<keyword evidence="4" id="KW-1185">Reference proteome</keyword>
<reference evidence="3" key="1">
    <citation type="submission" date="2009-08" db="EMBL/GenBank/DDBJ databases">
        <title>Annotation of Salpingoeca rosetta.</title>
        <authorList>
            <consortium name="The Broad Institute Genome Sequencing Platform"/>
            <person name="Russ C."/>
            <person name="Cuomo C."/>
            <person name="Burger G."/>
            <person name="Gray M.W."/>
            <person name="Holland P.W.H."/>
            <person name="King N."/>
            <person name="Lang F.B.F."/>
            <person name="Roger A.J."/>
            <person name="Ruiz-Trillo I."/>
            <person name="Young S.K."/>
            <person name="Zeng Q."/>
            <person name="Gargeya S."/>
            <person name="Alvarado L."/>
            <person name="Berlin A."/>
            <person name="Chapman S.B."/>
            <person name="Chen Z."/>
            <person name="Freedman E."/>
            <person name="Gellesch M."/>
            <person name="Goldberg J."/>
            <person name="Griggs A."/>
            <person name="Gujja S."/>
            <person name="Heilman E."/>
            <person name="Heiman D."/>
            <person name="Howarth C."/>
            <person name="Mehta T."/>
            <person name="Neiman D."/>
            <person name="Pearson M."/>
            <person name="Roberts A."/>
            <person name="Saif S."/>
            <person name="Shea T."/>
            <person name="Shenoy N."/>
            <person name="Sisk P."/>
            <person name="Stolte C."/>
            <person name="Sykes S."/>
            <person name="White J."/>
            <person name="Yandava C."/>
            <person name="Haas B."/>
            <person name="Nusbaum C."/>
            <person name="Birren B."/>
        </authorList>
    </citation>
    <scope>NUCLEOTIDE SEQUENCE [LARGE SCALE GENOMIC DNA]</scope>
    <source>
        <strain evidence="3">ATCC 50818</strain>
    </source>
</reference>
<dbReference type="AlphaFoldDB" id="F2UIC9"/>
<keyword evidence="2" id="KW-0472">Membrane</keyword>
<dbReference type="EMBL" id="GL832975">
    <property type="protein sequence ID" value="EGD76878.1"/>
    <property type="molecule type" value="Genomic_DNA"/>
</dbReference>
<feature type="compositionally biased region" description="Pro residues" evidence="1">
    <location>
        <begin position="106"/>
        <end position="115"/>
    </location>
</feature>
<sequence>MHRQSMRKTLSGSSHSSGRGQKSAKERGTSSSPLPPSPPPSSSSRRTGDGWLHGNGLVLVLCIFAAGCAVGWTARGFLDSQGQTQPLPPPPPHGNGTREDNTTDPAPLPPLPPCDFYPGGFREPADVGECVYPVQMLVTGVPKHAAMWQDEATAFVGSKLIGDESAPVSSRVLEGTPFFVAGVSTFSNVDEVPGKVKNATAIALYFAKLKHEHAKDEIPPQFHDTSLALQQQHGVTTIPVCLAVDGAPDAPERVPVRQNCPHWLLVSQEVEDGQFVYPMNTGWAGLPRELRSLSKDIATRLKDTPKQQSQQQQHQQQHQQQQQQQQPTKTT</sequence>
<feature type="region of interest" description="Disordered" evidence="1">
    <location>
        <begin position="80"/>
        <end position="115"/>
    </location>
</feature>
<protein>
    <submittedName>
        <fullName evidence="3">Uncharacterized protein</fullName>
    </submittedName>
</protein>
<dbReference type="KEGG" id="sre:PTSG_08225"/>
<feature type="compositionally biased region" description="Basic and acidic residues" evidence="1">
    <location>
        <begin position="294"/>
        <end position="305"/>
    </location>
</feature>
<feature type="compositionally biased region" description="Polar residues" evidence="1">
    <location>
        <begin position="7"/>
        <end position="20"/>
    </location>
</feature>
<gene>
    <name evidence="3" type="ORF">PTSG_08225</name>
</gene>
<feature type="region of interest" description="Disordered" evidence="1">
    <location>
        <begin position="294"/>
        <end position="331"/>
    </location>
</feature>